<gene>
    <name evidence="1" type="ORF">D1868_00605</name>
</gene>
<name>A0A650CL92_9CREN</name>
<organism evidence="1 2">
    <name type="scientific">Stygiolobus azoricus</name>
    <dbReference type="NCBI Taxonomy" id="41675"/>
    <lineage>
        <taxon>Archaea</taxon>
        <taxon>Thermoproteota</taxon>
        <taxon>Thermoprotei</taxon>
        <taxon>Sulfolobales</taxon>
        <taxon>Sulfolobaceae</taxon>
        <taxon>Stygiolobus</taxon>
    </lineage>
</organism>
<proteinExistence type="predicted"/>
<dbReference type="RefSeq" id="WP_156004828.1">
    <property type="nucleotide sequence ID" value="NZ_CP045483.1"/>
</dbReference>
<reference evidence="1 2" key="1">
    <citation type="submission" date="2019-10" db="EMBL/GenBank/DDBJ databases">
        <title>Genome Sequences from Six Type Strain Members of the Archaeal Family Sulfolobaceae: Acidianus ambivalens, Acidianus infernus, Metallosphaera prunae, Stygiolobus azoricus, Sulfolobus metallicus, and Sulfurisphaera ohwakuensis.</title>
        <authorList>
            <person name="Counts J.A."/>
            <person name="Kelly R.M."/>
        </authorList>
    </citation>
    <scope>NUCLEOTIDE SEQUENCE [LARGE SCALE GENOMIC DNA]</scope>
    <source>
        <strain evidence="1 2">FC6</strain>
    </source>
</reference>
<dbReference type="OrthoDB" id="39409at2157"/>
<keyword evidence="2" id="KW-1185">Reference proteome</keyword>
<protein>
    <submittedName>
        <fullName evidence="1">Uncharacterized protein</fullName>
    </submittedName>
</protein>
<dbReference type="KEGG" id="sazo:D1868_00605"/>
<dbReference type="GeneID" id="42797532"/>
<sequence>MKVETVEKLYFENVYSIENAENIDELLRRVSRSLYLMLKLVYLRHGELSRTTGREIMRFLYLEESGEKKLERLGKIVSLLREEAITTKFPYIDFYMQNFVSEMDRLMIKKGYNFFLTSDSESKTS</sequence>
<evidence type="ECO:0000313" key="2">
    <source>
        <dbReference type="Proteomes" id="UP000423396"/>
    </source>
</evidence>
<accession>A0A650CL92</accession>
<dbReference type="AlphaFoldDB" id="A0A650CL92"/>
<evidence type="ECO:0000313" key="1">
    <source>
        <dbReference type="EMBL" id="QGR18644.1"/>
    </source>
</evidence>
<dbReference type="Proteomes" id="UP000423396">
    <property type="component" value="Chromosome"/>
</dbReference>
<dbReference type="EMBL" id="CP045483">
    <property type="protein sequence ID" value="QGR18644.1"/>
    <property type="molecule type" value="Genomic_DNA"/>
</dbReference>